<proteinExistence type="predicted"/>
<reference evidence="7 8" key="1">
    <citation type="submission" date="2018-03" db="EMBL/GenBank/DDBJ databases">
        <authorList>
            <person name="Zhou J."/>
            <person name="Li X."/>
            <person name="Xue M."/>
            <person name="Yin J."/>
        </authorList>
    </citation>
    <scope>NUCLEOTIDE SEQUENCE [LARGE SCALE GENOMIC DNA]</scope>
    <source>
        <strain evidence="7 8">SYSU ZJ2214</strain>
    </source>
</reference>
<dbReference type="InterPro" id="IPR023885">
    <property type="entry name" value="4Fe4S-binding_SPASM_dom"/>
</dbReference>
<keyword evidence="2" id="KW-0949">S-adenosyl-L-methionine</keyword>
<accession>A0ABX5ITU0</accession>
<sequence length="479" mass="53083">MGMLKTIPDNLHRVQVDGDPLWFHIPTTSLFTPDALSEDILRQLDDAQGLSPEALGQALVEGGHGQLSVAELDDRLAQLKALKLVTEGDVVAFNPRVEVEEFPLSTVVLNVNTGCNLGCSYCYKEDLDNPRDGKKMDLATAQASIELMLKEAPWRDRYNVVFFGGEPLSNMPLIREVVDWAETRLHGLGKQVDFTLTTNATLLTEERIAYFDAHRFGLTISMDGPKAIHDKNRIAVNGQGTYDLVARRIKPLLQNYRSRPIGARVTLTRGVTDVVGIHHHLVNELGFHEAGFAPVTSGDMAEYNLSAEELKQVFDGMVELGERAVACALEGGDLGFGNFNQLLTDLWEGRSKAVPCGAGLGLVAVDHQGDVHLCHRFTGSSMPTFGNVETGLKHDELKQFVEARSDRSQRGCSDCRIRNLCSGGCYHESYARHGDPMTPTYHYCDLMRDWVDFGIQAYARIQRGRPDWFDGPLARRQSA</sequence>
<dbReference type="NCBIfam" id="TIGR03906">
    <property type="entry name" value="quino_hemo_SAM"/>
    <property type="match status" value="1"/>
</dbReference>
<comment type="cofactor">
    <cofactor evidence="1">
        <name>[4Fe-4S] cluster</name>
        <dbReference type="ChEBI" id="CHEBI:49883"/>
    </cofactor>
</comment>
<dbReference type="SFLD" id="SFLDF00336">
    <property type="entry name" value="quinohemoprotein_amine_dehydro"/>
    <property type="match status" value="1"/>
</dbReference>
<keyword evidence="4" id="KW-0408">Iron</keyword>
<keyword evidence="5" id="KW-0411">Iron-sulfur</keyword>
<dbReference type="PANTHER" id="PTHR43273:SF8">
    <property type="entry name" value="RADICAL SAM DOMAIN PROTEIN"/>
    <property type="match status" value="1"/>
</dbReference>
<dbReference type="Pfam" id="PF04055">
    <property type="entry name" value="Radical_SAM"/>
    <property type="match status" value="1"/>
</dbReference>
<evidence type="ECO:0000259" key="6">
    <source>
        <dbReference type="PROSITE" id="PS51918"/>
    </source>
</evidence>
<dbReference type="InterPro" id="IPR058240">
    <property type="entry name" value="rSAM_sf"/>
</dbReference>
<gene>
    <name evidence="7" type="primary">peaB</name>
    <name evidence="7" type="ORF">C6W88_16085</name>
</gene>
<dbReference type="InterPro" id="IPR013785">
    <property type="entry name" value="Aldolase_TIM"/>
</dbReference>
<dbReference type="CDD" id="cd01335">
    <property type="entry name" value="Radical_SAM"/>
    <property type="match status" value="1"/>
</dbReference>
<dbReference type="InterPro" id="IPR007197">
    <property type="entry name" value="rSAM"/>
</dbReference>
<evidence type="ECO:0000313" key="8">
    <source>
        <dbReference type="Proteomes" id="UP000241895"/>
    </source>
</evidence>
<evidence type="ECO:0000256" key="3">
    <source>
        <dbReference type="ARBA" id="ARBA00022723"/>
    </source>
</evidence>
<evidence type="ECO:0000256" key="1">
    <source>
        <dbReference type="ARBA" id="ARBA00001966"/>
    </source>
</evidence>
<dbReference type="EMBL" id="PXNS01000010">
    <property type="protein sequence ID" value="PTL92517.1"/>
    <property type="molecule type" value="Genomic_DNA"/>
</dbReference>
<dbReference type="SFLD" id="SFLDS00029">
    <property type="entry name" value="Radical_SAM"/>
    <property type="match status" value="1"/>
</dbReference>
<dbReference type="Proteomes" id="UP000241895">
    <property type="component" value="Unassembled WGS sequence"/>
</dbReference>
<protein>
    <submittedName>
        <fullName evidence="7">Quinohemoprotein amine dehydrogenase maturation protein</fullName>
    </submittedName>
</protein>
<dbReference type="PROSITE" id="PS51918">
    <property type="entry name" value="RADICAL_SAM"/>
    <property type="match status" value="1"/>
</dbReference>
<keyword evidence="8" id="KW-1185">Reference proteome</keyword>
<organism evidence="7 8">
    <name type="scientific">Halomonas litopenaei</name>
    <dbReference type="NCBI Taxonomy" id="2109328"/>
    <lineage>
        <taxon>Bacteria</taxon>
        <taxon>Pseudomonadati</taxon>
        <taxon>Pseudomonadota</taxon>
        <taxon>Gammaproteobacteria</taxon>
        <taxon>Oceanospirillales</taxon>
        <taxon>Halomonadaceae</taxon>
        <taxon>Halomonas</taxon>
    </lineage>
</organism>
<keyword evidence="3" id="KW-0479">Metal-binding</keyword>
<evidence type="ECO:0000313" key="7">
    <source>
        <dbReference type="EMBL" id="PTL92517.1"/>
    </source>
</evidence>
<dbReference type="SUPFAM" id="SSF102114">
    <property type="entry name" value="Radical SAM enzymes"/>
    <property type="match status" value="1"/>
</dbReference>
<comment type="caution">
    <text evidence="7">The sequence shown here is derived from an EMBL/GenBank/DDBJ whole genome shotgun (WGS) entry which is preliminary data.</text>
</comment>
<dbReference type="InterPro" id="IPR023867">
    <property type="entry name" value="Sulphatase_maturase_rSAM"/>
</dbReference>
<dbReference type="NCBIfam" id="TIGR04085">
    <property type="entry name" value="rSAM_more_4Fe4S"/>
    <property type="match status" value="1"/>
</dbReference>
<dbReference type="SFLD" id="SFLDG01384">
    <property type="entry name" value="thioether_bond_formation_requi"/>
    <property type="match status" value="1"/>
</dbReference>
<dbReference type="SFLD" id="SFLDG01067">
    <property type="entry name" value="SPASM/twitch_domain_containing"/>
    <property type="match status" value="1"/>
</dbReference>
<name>A0ABX5ITU0_9GAMM</name>
<dbReference type="Gene3D" id="3.20.20.70">
    <property type="entry name" value="Aldolase class I"/>
    <property type="match status" value="1"/>
</dbReference>
<feature type="domain" description="Radical SAM core" evidence="6">
    <location>
        <begin position="101"/>
        <end position="330"/>
    </location>
</feature>
<dbReference type="PANTHER" id="PTHR43273">
    <property type="entry name" value="ANAEROBIC SULFATASE-MATURATING ENZYME HOMOLOG ASLB-RELATED"/>
    <property type="match status" value="1"/>
</dbReference>
<evidence type="ECO:0000256" key="5">
    <source>
        <dbReference type="ARBA" id="ARBA00023014"/>
    </source>
</evidence>
<evidence type="ECO:0000256" key="2">
    <source>
        <dbReference type="ARBA" id="ARBA00022691"/>
    </source>
</evidence>
<dbReference type="SFLD" id="SFLDG01386">
    <property type="entry name" value="main_SPASM_domain-containing"/>
    <property type="match status" value="1"/>
</dbReference>
<dbReference type="InterPro" id="IPR023886">
    <property type="entry name" value="QH-AmDH_gsu_maturation"/>
</dbReference>
<evidence type="ECO:0000256" key="4">
    <source>
        <dbReference type="ARBA" id="ARBA00023004"/>
    </source>
</evidence>